<organism evidence="1 2">
    <name type="scientific">Pleurotus eryngii</name>
    <name type="common">Boletus of the steppes</name>
    <dbReference type="NCBI Taxonomy" id="5323"/>
    <lineage>
        <taxon>Eukaryota</taxon>
        <taxon>Fungi</taxon>
        <taxon>Dikarya</taxon>
        <taxon>Basidiomycota</taxon>
        <taxon>Agaricomycotina</taxon>
        <taxon>Agaricomycetes</taxon>
        <taxon>Agaricomycetidae</taxon>
        <taxon>Agaricales</taxon>
        <taxon>Pleurotineae</taxon>
        <taxon>Pleurotaceae</taxon>
        <taxon>Pleurotus</taxon>
    </lineage>
</organism>
<comment type="caution">
    <text evidence="1">The sequence shown here is derived from an EMBL/GenBank/DDBJ whole genome shotgun (WGS) entry which is preliminary data.</text>
</comment>
<dbReference type="OrthoDB" id="5061070at2759"/>
<evidence type="ECO:0000313" key="2">
    <source>
        <dbReference type="Proteomes" id="UP000807025"/>
    </source>
</evidence>
<gene>
    <name evidence="1" type="ORF">BDN71DRAFT_1445736</name>
</gene>
<dbReference type="AlphaFoldDB" id="A0A9P5ZYF3"/>
<dbReference type="EMBL" id="MU154549">
    <property type="protein sequence ID" value="KAF9496797.1"/>
    <property type="molecule type" value="Genomic_DNA"/>
</dbReference>
<keyword evidence="2" id="KW-1185">Reference proteome</keyword>
<name>A0A9P5ZYF3_PLEER</name>
<protein>
    <submittedName>
        <fullName evidence="1">Uncharacterized protein</fullName>
    </submittedName>
</protein>
<reference evidence="1" key="1">
    <citation type="submission" date="2020-11" db="EMBL/GenBank/DDBJ databases">
        <authorList>
            <consortium name="DOE Joint Genome Institute"/>
            <person name="Ahrendt S."/>
            <person name="Riley R."/>
            <person name="Andreopoulos W."/>
            <person name="Labutti K."/>
            <person name="Pangilinan J."/>
            <person name="Ruiz-Duenas F.J."/>
            <person name="Barrasa J.M."/>
            <person name="Sanchez-Garcia M."/>
            <person name="Camarero S."/>
            <person name="Miyauchi S."/>
            <person name="Serrano A."/>
            <person name="Linde D."/>
            <person name="Babiker R."/>
            <person name="Drula E."/>
            <person name="Ayuso-Fernandez I."/>
            <person name="Pacheco R."/>
            <person name="Padilla G."/>
            <person name="Ferreira P."/>
            <person name="Barriuso J."/>
            <person name="Kellner H."/>
            <person name="Castanera R."/>
            <person name="Alfaro M."/>
            <person name="Ramirez L."/>
            <person name="Pisabarro A.G."/>
            <person name="Kuo A."/>
            <person name="Tritt A."/>
            <person name="Lipzen A."/>
            <person name="He G."/>
            <person name="Yan M."/>
            <person name="Ng V."/>
            <person name="Cullen D."/>
            <person name="Martin F."/>
            <person name="Rosso M.-N."/>
            <person name="Henrissat B."/>
            <person name="Hibbett D."/>
            <person name="Martinez A.T."/>
            <person name="Grigoriev I.V."/>
        </authorList>
    </citation>
    <scope>NUCLEOTIDE SEQUENCE</scope>
    <source>
        <strain evidence="1">ATCC 90797</strain>
    </source>
</reference>
<feature type="non-terminal residue" evidence="1">
    <location>
        <position position="1"/>
    </location>
</feature>
<evidence type="ECO:0000313" key="1">
    <source>
        <dbReference type="EMBL" id="KAF9496797.1"/>
    </source>
</evidence>
<sequence length="67" mass="7472">MTEVLDSSNSFDLRRRKELLTLVKHLRAIGYVSARSSIADVTSSYRAQTDLDLPRVTVIGNQSAGEY</sequence>
<dbReference type="Proteomes" id="UP000807025">
    <property type="component" value="Unassembled WGS sequence"/>
</dbReference>
<accession>A0A9P5ZYF3</accession>
<proteinExistence type="predicted"/>